<evidence type="ECO:0000313" key="2">
    <source>
        <dbReference type="Proteomes" id="UP000049127"/>
    </source>
</evidence>
<dbReference type="OrthoDB" id="2104279at2"/>
<dbReference type="RefSeq" id="WP_055335428.1">
    <property type="nucleotide sequence ID" value="NZ_CEKZ01000001.1"/>
</dbReference>
<dbReference type="Proteomes" id="UP000049127">
    <property type="component" value="Unassembled WGS sequence"/>
</dbReference>
<dbReference type="AlphaFoldDB" id="A0A0C7QY90"/>
<protein>
    <submittedName>
        <fullName evidence="1">Uncharacterized protein</fullName>
    </submittedName>
</protein>
<name>A0A0C7QY90_PARSO</name>
<sequence length="67" mass="8024">MDKNTLAHELAIKYTFENFDFKTNSPEDLLKFYQETHDKIYNVLKDQDAKRSEESLNQVLNSKVYTY</sequence>
<organism evidence="1 2">
    <name type="scientific">Paraclostridium sordellii</name>
    <name type="common">Clostridium sordellii</name>
    <dbReference type="NCBI Taxonomy" id="1505"/>
    <lineage>
        <taxon>Bacteria</taxon>
        <taxon>Bacillati</taxon>
        <taxon>Bacillota</taxon>
        <taxon>Clostridia</taxon>
        <taxon>Peptostreptococcales</taxon>
        <taxon>Peptostreptococcaceae</taxon>
        <taxon>Paraclostridium</taxon>
    </lineage>
</organism>
<proteinExistence type="predicted"/>
<dbReference type="EMBL" id="CEKZ01000001">
    <property type="protein sequence ID" value="CEQ02048.1"/>
    <property type="molecule type" value="Genomic_DNA"/>
</dbReference>
<gene>
    <name evidence="1" type="ORF">R28058_34001</name>
</gene>
<reference evidence="1 2" key="1">
    <citation type="submission" date="2015-01" db="EMBL/GenBank/DDBJ databases">
        <authorList>
            <person name="Aslett A.Martin."/>
            <person name="De Silva Nishadi"/>
        </authorList>
    </citation>
    <scope>NUCLEOTIDE SEQUENCE [LARGE SCALE GENOMIC DNA]</scope>
    <source>
        <strain evidence="1 2">R28058</strain>
    </source>
</reference>
<accession>A0A0C7QY90</accession>
<evidence type="ECO:0000313" key="1">
    <source>
        <dbReference type="EMBL" id="CEQ02048.1"/>
    </source>
</evidence>